<dbReference type="GO" id="GO:0031012">
    <property type="term" value="C:extracellular matrix"/>
    <property type="evidence" value="ECO:0007669"/>
    <property type="project" value="TreeGrafter"/>
</dbReference>
<dbReference type="Proteomes" id="UP000053268">
    <property type="component" value="Unassembled WGS sequence"/>
</dbReference>
<evidence type="ECO:0000313" key="5">
    <source>
        <dbReference type="Proteomes" id="UP000053268"/>
    </source>
</evidence>
<evidence type="ECO:0000259" key="3">
    <source>
        <dbReference type="Pfam" id="PF19236"/>
    </source>
</evidence>
<evidence type="ECO:0000256" key="1">
    <source>
        <dbReference type="ARBA" id="ARBA00004613"/>
    </source>
</evidence>
<keyword evidence="2" id="KW-0964">Secreted</keyword>
<dbReference type="GO" id="GO:0006508">
    <property type="term" value="P:proteolysis"/>
    <property type="evidence" value="ECO:0007669"/>
    <property type="project" value="TreeGrafter"/>
</dbReference>
<comment type="subcellular location">
    <subcellularLocation>
        <location evidence="1">Secreted</location>
    </subcellularLocation>
</comment>
<gene>
    <name evidence="4" type="ORF">RR46_04593</name>
</gene>
<evidence type="ECO:0000256" key="2">
    <source>
        <dbReference type="ARBA" id="ARBA00022525"/>
    </source>
</evidence>
<protein>
    <submittedName>
        <fullName evidence="4">ADAMTS-like protein 1</fullName>
    </submittedName>
</protein>
<dbReference type="InterPro" id="IPR013273">
    <property type="entry name" value="ADAMTS/ADAMTS-like"/>
</dbReference>
<dbReference type="GO" id="GO:0030198">
    <property type="term" value="P:extracellular matrix organization"/>
    <property type="evidence" value="ECO:0007669"/>
    <property type="project" value="InterPro"/>
</dbReference>
<dbReference type="PRINTS" id="PR01857">
    <property type="entry name" value="ADAMTSFAMILY"/>
</dbReference>
<reference evidence="4 5" key="1">
    <citation type="journal article" date="2015" name="Nat. Commun.">
        <title>Outbred genome sequencing and CRISPR/Cas9 gene editing in butterflies.</title>
        <authorList>
            <person name="Li X."/>
            <person name="Fan D."/>
            <person name="Zhang W."/>
            <person name="Liu G."/>
            <person name="Zhang L."/>
            <person name="Zhao L."/>
            <person name="Fang X."/>
            <person name="Chen L."/>
            <person name="Dong Y."/>
            <person name="Chen Y."/>
            <person name="Ding Y."/>
            <person name="Zhao R."/>
            <person name="Feng M."/>
            <person name="Zhu Y."/>
            <person name="Feng Y."/>
            <person name="Jiang X."/>
            <person name="Zhu D."/>
            <person name="Xiang H."/>
            <person name="Feng X."/>
            <person name="Li S."/>
            <person name="Wang J."/>
            <person name="Zhang G."/>
            <person name="Kronforst M.R."/>
            <person name="Wang W."/>
        </authorList>
    </citation>
    <scope>NUCLEOTIDE SEQUENCE [LARGE SCALE GENOMIC DNA]</scope>
    <source>
        <strain evidence="4">Ya'a_city_454_Px</strain>
        <tissue evidence="4">Whole body</tissue>
    </source>
</reference>
<dbReference type="Pfam" id="PF19236">
    <property type="entry name" value="ADAMTS_CR_3"/>
    <property type="match status" value="1"/>
</dbReference>
<dbReference type="PANTHER" id="PTHR13723:SF281">
    <property type="entry name" value="PAPILIN"/>
    <property type="match status" value="1"/>
</dbReference>
<dbReference type="InterPro" id="IPR045371">
    <property type="entry name" value="ADAMTS_CR_3"/>
</dbReference>
<dbReference type="InterPro" id="IPR050439">
    <property type="entry name" value="ADAMTS_ADAMTS-like"/>
</dbReference>
<accession>A0A194Q5F0</accession>
<evidence type="ECO:0000313" key="4">
    <source>
        <dbReference type="EMBL" id="KPI98620.1"/>
    </source>
</evidence>
<dbReference type="PANTHER" id="PTHR13723">
    <property type="entry name" value="ADAMTS A DISINTEGRIN AND METALLOPROTEASE WITH THROMBOSPONDIN MOTIFS PROTEASE"/>
    <property type="match status" value="1"/>
</dbReference>
<dbReference type="EMBL" id="KQ459583">
    <property type="protein sequence ID" value="KPI98620.1"/>
    <property type="molecule type" value="Genomic_DNA"/>
</dbReference>
<organism evidence="4 5">
    <name type="scientific">Papilio xuthus</name>
    <name type="common">Asian swallowtail butterfly</name>
    <dbReference type="NCBI Taxonomy" id="66420"/>
    <lineage>
        <taxon>Eukaryota</taxon>
        <taxon>Metazoa</taxon>
        <taxon>Ecdysozoa</taxon>
        <taxon>Arthropoda</taxon>
        <taxon>Hexapoda</taxon>
        <taxon>Insecta</taxon>
        <taxon>Pterygota</taxon>
        <taxon>Neoptera</taxon>
        <taxon>Endopterygota</taxon>
        <taxon>Lepidoptera</taxon>
        <taxon>Glossata</taxon>
        <taxon>Ditrysia</taxon>
        <taxon>Papilionoidea</taxon>
        <taxon>Papilionidae</taxon>
        <taxon>Papilioninae</taxon>
        <taxon>Papilio</taxon>
    </lineage>
</organism>
<keyword evidence="5" id="KW-1185">Reference proteome</keyword>
<dbReference type="GO" id="GO:0004222">
    <property type="term" value="F:metalloendopeptidase activity"/>
    <property type="evidence" value="ECO:0007669"/>
    <property type="project" value="TreeGrafter"/>
</dbReference>
<name>A0A194Q5F0_PAPXU</name>
<sequence>MHPLIRKVLFHFPAFPYKEKGGKGKRTKLGLRDAHSSDETRNCFHLTPVFCVVVVFHRASRANSCDDVKAGSSTVKIPGHCAHRHGHDVSTETPELAEVRHDNATHHGKIPGHCAHRHGHDVSTETPELAEVRHDNATHHGKTYSICSQNFMRIGQAVSEEYGNIGSKLFRKFRVTKSEYGRDFGHVPVLHTADRNMIVVAGLNGVNGLSARGHVMAAYPGSCGRAHLQQAVVESQCGTRYVTCRYVQHHDVDLHRQNADKRTYVNRKSKTTLRTQNTAPCRGNMSLLEEDVWREQQCSAHDNTPYGGELFHWRAHRDDAEPCALTCRGTPQHSGQSPEPTVSLDDDDRVVVAVLAARVSDGTRCRPGSLDMCIDGRCQRVGCDLRVGSTRRVDECGVCGGDGSSCSRPRYHWLATPGSLCSATCGGVVKTKDF</sequence>
<dbReference type="AlphaFoldDB" id="A0A194Q5F0"/>
<feature type="domain" description="ADAMTS/ADAMTS-like cysteine-rich" evidence="3">
    <location>
        <begin position="305"/>
        <end position="406"/>
    </location>
</feature>
<dbReference type="GO" id="GO:0005576">
    <property type="term" value="C:extracellular region"/>
    <property type="evidence" value="ECO:0007669"/>
    <property type="project" value="UniProtKB-SubCell"/>
</dbReference>
<dbReference type="STRING" id="66420.A0A194Q5F0"/>
<proteinExistence type="predicted"/>